<dbReference type="NCBIfam" id="NF037954">
    <property type="entry name" value="het_cyst_PatD"/>
    <property type="match status" value="1"/>
</dbReference>
<sequence length="130" mass="15234">MLLKFYHQSYQELLAKLLELQKQVLAKDIDMITIKSMYQEVQAIFQNQILSVRLDELDCNAHREADLFEIALIRSAQTEIHKNLRLLKTELLFLTTSRQAQTTQKRLEKVQEKIKDLIGYSQGIVSQLDQ</sequence>
<keyword evidence="2" id="KW-1185">Reference proteome</keyword>
<dbReference type="eggNOG" id="ENOG5033146">
    <property type="taxonomic scope" value="Bacteria"/>
</dbReference>
<dbReference type="OrthoDB" id="428556at2"/>
<proteinExistence type="predicted"/>
<accession>A3IW68</accession>
<dbReference type="InterPro" id="IPR047810">
    <property type="entry name" value="PatD-like"/>
</dbReference>
<protein>
    <recommendedName>
        <fullName evidence="3">Heterocyst frequency control protein PatD</fullName>
    </recommendedName>
</protein>
<comment type="caution">
    <text evidence="1">The sequence shown here is derived from an EMBL/GenBank/DDBJ whole genome shotgun (WGS) entry which is preliminary data.</text>
</comment>
<reference evidence="1 2" key="1">
    <citation type="submission" date="2007-03" db="EMBL/GenBank/DDBJ databases">
        <authorList>
            <person name="Stal L."/>
            <person name="Ferriera S."/>
            <person name="Johnson J."/>
            <person name="Kravitz S."/>
            <person name="Beeson K."/>
            <person name="Sutton G."/>
            <person name="Rogers Y.-H."/>
            <person name="Friedman R."/>
            <person name="Frazier M."/>
            <person name="Venter J.C."/>
        </authorList>
    </citation>
    <scope>NUCLEOTIDE SEQUENCE [LARGE SCALE GENOMIC DNA]</scope>
    <source>
        <strain evidence="1 2">CCY0110</strain>
    </source>
</reference>
<dbReference type="EMBL" id="AAXW01000048">
    <property type="protein sequence ID" value="EAZ89303.1"/>
    <property type="molecule type" value="Genomic_DNA"/>
</dbReference>
<dbReference type="RefSeq" id="WP_008277625.1">
    <property type="nucleotide sequence ID" value="NZ_AAXW01000048.1"/>
</dbReference>
<gene>
    <name evidence="1" type="ORF">CY0110_08911</name>
</gene>
<evidence type="ECO:0000313" key="2">
    <source>
        <dbReference type="Proteomes" id="UP000003781"/>
    </source>
</evidence>
<name>A3IW68_9CHRO</name>
<dbReference type="Proteomes" id="UP000003781">
    <property type="component" value="Unassembled WGS sequence"/>
</dbReference>
<evidence type="ECO:0008006" key="3">
    <source>
        <dbReference type="Google" id="ProtNLM"/>
    </source>
</evidence>
<dbReference type="AlphaFoldDB" id="A3IW68"/>
<organism evidence="1 2">
    <name type="scientific">Crocosphaera chwakensis CCY0110</name>
    <dbReference type="NCBI Taxonomy" id="391612"/>
    <lineage>
        <taxon>Bacteria</taxon>
        <taxon>Bacillati</taxon>
        <taxon>Cyanobacteriota</taxon>
        <taxon>Cyanophyceae</taxon>
        <taxon>Oscillatoriophycideae</taxon>
        <taxon>Chroococcales</taxon>
        <taxon>Aphanothecaceae</taxon>
        <taxon>Crocosphaera</taxon>
        <taxon>Crocosphaera chwakensis</taxon>
    </lineage>
</organism>
<evidence type="ECO:0000313" key="1">
    <source>
        <dbReference type="EMBL" id="EAZ89303.1"/>
    </source>
</evidence>